<comment type="caution">
    <text evidence="1">The sequence shown here is derived from an EMBL/GenBank/DDBJ whole genome shotgun (WGS) entry which is preliminary data.</text>
</comment>
<proteinExistence type="predicted"/>
<protein>
    <submittedName>
        <fullName evidence="1">Uncharacterized protein</fullName>
    </submittedName>
</protein>
<sequence>MSRSLPTPKLTRTESHKIMSSPCCGQLDAFPGRLAELETSKRWEEIAALKERAQTLIDGWKAYETKISTKLDKMSPTNHEDFLAGQHEEVKSNIAELTEEMHAISAVQLELRMDPSFAPEDVSYTWMKQLEKKFNAQSKTLGHSSIWWKLNFTLTKKH</sequence>
<gene>
    <name evidence="1" type="ORF">AB675_4117</name>
</gene>
<evidence type="ECO:0000313" key="1">
    <source>
        <dbReference type="EMBL" id="KPI38583.1"/>
    </source>
</evidence>
<dbReference type="EMBL" id="LFJN01000018">
    <property type="protein sequence ID" value="KPI38583.1"/>
    <property type="molecule type" value="Genomic_DNA"/>
</dbReference>
<dbReference type="GeneID" id="28736112"/>
<dbReference type="AlphaFoldDB" id="A0A0N1NYF8"/>
<keyword evidence="2" id="KW-1185">Reference proteome</keyword>
<accession>A0A0N1NYF8</accession>
<dbReference type="RefSeq" id="XP_017998546.1">
    <property type="nucleotide sequence ID" value="XM_018144232.1"/>
</dbReference>
<dbReference type="VEuPathDB" id="FungiDB:AB675_4117"/>
<reference evidence="1 2" key="1">
    <citation type="submission" date="2015-06" db="EMBL/GenBank/DDBJ databases">
        <title>Draft genome of the ant-associated black yeast Phialophora attae CBS 131958.</title>
        <authorList>
            <person name="Moreno L.F."/>
            <person name="Stielow B.J."/>
            <person name="de Hoog S."/>
            <person name="Vicente V.A."/>
            <person name="Weiss V.A."/>
            <person name="de Vries M."/>
            <person name="Cruz L.M."/>
            <person name="Souza E.M."/>
        </authorList>
    </citation>
    <scope>NUCLEOTIDE SEQUENCE [LARGE SCALE GENOMIC DNA]</scope>
    <source>
        <strain evidence="1 2">CBS 131958</strain>
    </source>
</reference>
<name>A0A0N1NYF8_9EURO</name>
<organism evidence="1 2">
    <name type="scientific">Cyphellophora attinorum</name>
    <dbReference type="NCBI Taxonomy" id="1664694"/>
    <lineage>
        <taxon>Eukaryota</taxon>
        <taxon>Fungi</taxon>
        <taxon>Dikarya</taxon>
        <taxon>Ascomycota</taxon>
        <taxon>Pezizomycotina</taxon>
        <taxon>Eurotiomycetes</taxon>
        <taxon>Chaetothyriomycetidae</taxon>
        <taxon>Chaetothyriales</taxon>
        <taxon>Cyphellophoraceae</taxon>
        <taxon>Cyphellophora</taxon>
    </lineage>
</organism>
<dbReference type="Proteomes" id="UP000038010">
    <property type="component" value="Unassembled WGS sequence"/>
</dbReference>
<evidence type="ECO:0000313" key="2">
    <source>
        <dbReference type="Proteomes" id="UP000038010"/>
    </source>
</evidence>